<dbReference type="Gene3D" id="1.10.287.130">
    <property type="match status" value="1"/>
</dbReference>
<dbReference type="SMART" id="SM00388">
    <property type="entry name" value="HisKA"/>
    <property type="match status" value="1"/>
</dbReference>
<dbReference type="SUPFAM" id="SSF52172">
    <property type="entry name" value="CheY-like"/>
    <property type="match status" value="1"/>
</dbReference>
<dbReference type="InterPro" id="IPR005467">
    <property type="entry name" value="His_kinase_dom"/>
</dbReference>
<sequence>MDNKYHLLLTFHPKSSCHTSLNRNETMYKTIQLSCLIFFLFVQTSAPGQSLKPLIKNDELPQSFVSGLVQDTTGFIWVATLNGLARFDGHQFKIYQHHHDDPRSIASNLIISLKEDRHGDIWIEHDSGQIDQLAASTGTITHFQAINFLRKTEPRYIRKAWTIDADHTFWAITPTNELTSIPENGKKPSFYQFTAGETLSGVFEDSKNNLWVLAHKAIYLFDRKQKRFQRYAIPGKQLYPPALETFGQIVDIHQRLNGELMWADRQALWLFDTQKKRFRNIPLPKIYKSVVMWIRSGPDGKAYFETGGDVFRFDDPDLIHISTQQETHPLDVTSFLVDRQGLIWVGTNAQGIYRLDVSAPHFDSFQGDRQFPSELLLQQLNISFSREFNWTAQDKSTSNAGYHFRSFYEPNGRLWMALKKTVCYYDPRTKRCIKLPVVPFLDDAASLPSTIKGLTIDPIGCIWVISSKGQLMFFDKKAGVWHPFWDHGQLRKLVNPDLLPQDMCYDDDKLWLTTEHDGLIIIDLKTDKIKQIKAAKGGLPSNQLLGLLPQRQKADHIWIGTYEGLVCLNKKNLSVNVFSLDEGLPDNNVYSVLEDTQGFLWLTTNKGLCRFDPVTHRVRIFKTTYGLPGNEYNRFHHFKLPDGRIAFGGPYGWTVFDPSKITDDRYQPQVGLTDLQINNKTHIAEPLNDGHRLVLPYDQNTLKFSFAGFQYNLPDELVYRYRLIGYDKNWVPSGHATFAHYTRVPPGKYVFQVNTSNTSGMWSKHTKSLLITIEEPWWNTWWAYLIYLIIGCGAIWQFIAYRVNSKVYRRELALKQQETAQLKELDKMKDTFFSNITHEFRTPLSLILGPAERLRTVNLSRAEQESLAMVIKKNAERSLELINQLLDFAKIESGTIRPILKTGSPAFVIRASLDSFLAIGREKGIKLSFTDLTEGQLYRFDSDMLEKIAYNMISNAVKFTPFGGHVVLHLLNGATGVKLIVRDNGIGIPAEQQQLIFKRFYQLDPNGKQTLSKGTGIGLALVQELVNIQGGKITVESKTDNGSSGTIFLISLPYKKADSQGEDLAQGGSVKHGILIRKNDADQPKCNILLVEDNDELANYVIGRLSPMFNIQRAVNGQEGLDLAVKNFPDIVISDILMPVMDGYDFCKKMKEDIRTSHIPIILLTAKNSQEDRMEGLASGADAYLIKPFYETELLLKIQNLLQRQAKLKEHLRKQLTSPASVIQLENPEDNDAFISKLHGFIEDNLDDSLFNVEELVVLTGISRTSLHRKVKALSGLTTSEFIRNYKLKRATVFLLEGLSSTVAANKTGFSSPAYFTKCFRELYGMTPSEFIRQSTKI</sequence>
<dbReference type="CDD" id="cd00082">
    <property type="entry name" value="HisKA"/>
    <property type="match status" value="1"/>
</dbReference>
<dbReference type="GO" id="GO:0043565">
    <property type="term" value="F:sequence-specific DNA binding"/>
    <property type="evidence" value="ECO:0007669"/>
    <property type="project" value="InterPro"/>
</dbReference>
<dbReference type="Pfam" id="PF07495">
    <property type="entry name" value="Y_Y_Y"/>
    <property type="match status" value="1"/>
</dbReference>
<dbReference type="Pfam" id="PF12833">
    <property type="entry name" value="HTH_18"/>
    <property type="match status" value="1"/>
</dbReference>
<dbReference type="Gene3D" id="1.10.10.60">
    <property type="entry name" value="Homeodomain-like"/>
    <property type="match status" value="1"/>
</dbReference>
<dbReference type="InterPro" id="IPR036097">
    <property type="entry name" value="HisK_dim/P_sf"/>
</dbReference>
<dbReference type="STRING" id="332977.SAMN05421740_10924"/>
<dbReference type="SUPFAM" id="SSF55874">
    <property type="entry name" value="ATPase domain of HSP90 chaperone/DNA topoisomerase II/histidine kinase"/>
    <property type="match status" value="1"/>
</dbReference>
<dbReference type="InterPro" id="IPR011006">
    <property type="entry name" value="CheY-like_superfamily"/>
</dbReference>
<evidence type="ECO:0000256" key="2">
    <source>
        <dbReference type="ARBA" id="ARBA00012438"/>
    </source>
</evidence>
<feature type="modified residue" description="4-aspartylphosphate" evidence="6">
    <location>
        <position position="1135"/>
    </location>
</feature>
<dbReference type="PRINTS" id="PR00344">
    <property type="entry name" value="BCTRLSENSOR"/>
</dbReference>
<dbReference type="InterPro" id="IPR011123">
    <property type="entry name" value="Y_Y_Y"/>
</dbReference>
<keyword evidence="10" id="KW-0808">Transferase</keyword>
<dbReference type="InterPro" id="IPR036890">
    <property type="entry name" value="HATPase_C_sf"/>
</dbReference>
<dbReference type="CDD" id="cd17574">
    <property type="entry name" value="REC_OmpR"/>
    <property type="match status" value="1"/>
</dbReference>
<evidence type="ECO:0000259" key="9">
    <source>
        <dbReference type="PROSITE" id="PS50110"/>
    </source>
</evidence>
<organism evidence="10 11">
    <name type="scientific">Parapedobacter koreensis</name>
    <dbReference type="NCBI Taxonomy" id="332977"/>
    <lineage>
        <taxon>Bacteria</taxon>
        <taxon>Pseudomonadati</taxon>
        <taxon>Bacteroidota</taxon>
        <taxon>Sphingobacteriia</taxon>
        <taxon>Sphingobacteriales</taxon>
        <taxon>Sphingobacteriaceae</taxon>
        <taxon>Parapedobacter</taxon>
    </lineage>
</organism>
<evidence type="ECO:0000256" key="4">
    <source>
        <dbReference type="ARBA" id="ARBA00023015"/>
    </source>
</evidence>
<feature type="domain" description="Histidine kinase" evidence="8">
    <location>
        <begin position="835"/>
        <end position="1056"/>
    </location>
</feature>
<dbReference type="Gene3D" id="2.60.40.10">
    <property type="entry name" value="Immunoglobulins"/>
    <property type="match status" value="1"/>
</dbReference>
<comment type="catalytic activity">
    <reaction evidence="1">
        <text>ATP + protein L-histidine = ADP + protein N-phospho-L-histidine.</text>
        <dbReference type="EC" id="2.7.13.3"/>
    </reaction>
</comment>
<feature type="domain" description="HTH araC/xylS-type" evidence="7">
    <location>
        <begin position="1236"/>
        <end position="1334"/>
    </location>
</feature>
<dbReference type="SUPFAM" id="SSF47384">
    <property type="entry name" value="Homodimeric domain of signal transducing histidine kinase"/>
    <property type="match status" value="1"/>
</dbReference>
<dbReference type="SMART" id="SM00448">
    <property type="entry name" value="REC"/>
    <property type="match status" value="1"/>
</dbReference>
<dbReference type="InterPro" id="IPR015943">
    <property type="entry name" value="WD40/YVTN_repeat-like_dom_sf"/>
</dbReference>
<dbReference type="InterPro" id="IPR011110">
    <property type="entry name" value="Reg_prop"/>
</dbReference>
<dbReference type="InterPro" id="IPR003661">
    <property type="entry name" value="HisK_dim/P_dom"/>
</dbReference>
<keyword evidence="5" id="KW-0804">Transcription</keyword>
<reference evidence="11" key="1">
    <citation type="submission" date="2016-10" db="EMBL/GenBank/DDBJ databases">
        <authorList>
            <person name="Varghese N."/>
            <person name="Submissions S."/>
        </authorList>
    </citation>
    <scope>NUCLEOTIDE SEQUENCE [LARGE SCALE GENOMIC DNA]</scope>
    <source>
        <strain evidence="11">Jip14</strain>
    </source>
</reference>
<feature type="domain" description="Response regulatory" evidence="9">
    <location>
        <begin position="1087"/>
        <end position="1202"/>
    </location>
</feature>
<dbReference type="SUPFAM" id="SSF46689">
    <property type="entry name" value="Homeodomain-like"/>
    <property type="match status" value="1"/>
</dbReference>
<proteinExistence type="predicted"/>
<evidence type="ECO:0000259" key="7">
    <source>
        <dbReference type="PROSITE" id="PS01124"/>
    </source>
</evidence>
<evidence type="ECO:0000256" key="6">
    <source>
        <dbReference type="PROSITE-ProRule" id="PRU00169"/>
    </source>
</evidence>
<keyword evidence="4" id="KW-0805">Transcription regulation</keyword>
<dbReference type="Pfam" id="PF00512">
    <property type="entry name" value="HisKA"/>
    <property type="match status" value="1"/>
</dbReference>
<keyword evidence="11" id="KW-1185">Reference proteome</keyword>
<dbReference type="PROSITE" id="PS01124">
    <property type="entry name" value="HTH_ARAC_FAMILY_2"/>
    <property type="match status" value="1"/>
</dbReference>
<dbReference type="GO" id="GO:0000155">
    <property type="term" value="F:phosphorelay sensor kinase activity"/>
    <property type="evidence" value="ECO:0007669"/>
    <property type="project" value="InterPro"/>
</dbReference>
<dbReference type="Pfam" id="PF07494">
    <property type="entry name" value="Reg_prop"/>
    <property type="match status" value="1"/>
</dbReference>
<evidence type="ECO:0000256" key="1">
    <source>
        <dbReference type="ARBA" id="ARBA00000085"/>
    </source>
</evidence>
<dbReference type="EC" id="2.7.13.3" evidence="2"/>
<dbReference type="SMART" id="SM00387">
    <property type="entry name" value="HATPase_c"/>
    <property type="match status" value="1"/>
</dbReference>
<keyword evidence="3 6" id="KW-0597">Phosphoprotein</keyword>
<dbReference type="Gene3D" id="3.30.565.10">
    <property type="entry name" value="Histidine kinase-like ATPase, C-terminal domain"/>
    <property type="match status" value="1"/>
</dbReference>
<dbReference type="PROSITE" id="PS50109">
    <property type="entry name" value="HIS_KIN"/>
    <property type="match status" value="1"/>
</dbReference>
<dbReference type="InterPro" id="IPR013783">
    <property type="entry name" value="Ig-like_fold"/>
</dbReference>
<dbReference type="Pfam" id="PF00072">
    <property type="entry name" value="Response_reg"/>
    <property type="match status" value="1"/>
</dbReference>
<dbReference type="PANTHER" id="PTHR43547:SF2">
    <property type="entry name" value="HYBRID SIGNAL TRANSDUCTION HISTIDINE KINASE C"/>
    <property type="match status" value="1"/>
</dbReference>
<dbReference type="SMART" id="SM00342">
    <property type="entry name" value="HTH_ARAC"/>
    <property type="match status" value="1"/>
</dbReference>
<dbReference type="Gene3D" id="2.130.10.10">
    <property type="entry name" value="YVTN repeat-like/Quinoprotein amine dehydrogenase"/>
    <property type="match status" value="4"/>
</dbReference>
<dbReference type="PROSITE" id="PS50110">
    <property type="entry name" value="RESPONSE_REGULATORY"/>
    <property type="match status" value="1"/>
</dbReference>
<dbReference type="InterPro" id="IPR001789">
    <property type="entry name" value="Sig_transdc_resp-reg_receiver"/>
</dbReference>
<dbReference type="Proteomes" id="UP000198916">
    <property type="component" value="Unassembled WGS sequence"/>
</dbReference>
<dbReference type="InterPro" id="IPR009057">
    <property type="entry name" value="Homeodomain-like_sf"/>
</dbReference>
<dbReference type="GO" id="GO:0003700">
    <property type="term" value="F:DNA-binding transcription factor activity"/>
    <property type="evidence" value="ECO:0007669"/>
    <property type="project" value="InterPro"/>
</dbReference>
<evidence type="ECO:0000313" key="11">
    <source>
        <dbReference type="Proteomes" id="UP000198916"/>
    </source>
</evidence>
<evidence type="ECO:0000259" key="8">
    <source>
        <dbReference type="PROSITE" id="PS50109"/>
    </source>
</evidence>
<dbReference type="InterPro" id="IPR018060">
    <property type="entry name" value="HTH_AraC"/>
</dbReference>
<evidence type="ECO:0000256" key="3">
    <source>
        <dbReference type="ARBA" id="ARBA00022553"/>
    </source>
</evidence>
<dbReference type="Gene3D" id="3.40.50.2300">
    <property type="match status" value="1"/>
</dbReference>
<protein>
    <recommendedName>
        <fullName evidence="2">histidine kinase</fullName>
        <ecNumber evidence="2">2.7.13.3</ecNumber>
    </recommendedName>
</protein>
<dbReference type="EMBL" id="FNZR01000009">
    <property type="protein sequence ID" value="SEL72840.1"/>
    <property type="molecule type" value="Genomic_DNA"/>
</dbReference>
<gene>
    <name evidence="10" type="ORF">SAMN05421740_10924</name>
</gene>
<dbReference type="InterPro" id="IPR004358">
    <property type="entry name" value="Sig_transdc_His_kin-like_C"/>
</dbReference>
<name>A0A1H7SJM6_9SPHI</name>
<dbReference type="CDD" id="cd00075">
    <property type="entry name" value="HATPase"/>
    <property type="match status" value="1"/>
</dbReference>
<dbReference type="Pfam" id="PF02518">
    <property type="entry name" value="HATPase_c"/>
    <property type="match status" value="1"/>
</dbReference>
<evidence type="ECO:0000256" key="5">
    <source>
        <dbReference type="ARBA" id="ARBA00023163"/>
    </source>
</evidence>
<dbReference type="InterPro" id="IPR003594">
    <property type="entry name" value="HATPase_dom"/>
</dbReference>
<accession>A0A1H7SJM6</accession>
<dbReference type="PANTHER" id="PTHR43547">
    <property type="entry name" value="TWO-COMPONENT HISTIDINE KINASE"/>
    <property type="match status" value="1"/>
</dbReference>
<evidence type="ECO:0000313" key="10">
    <source>
        <dbReference type="EMBL" id="SEL72840.1"/>
    </source>
</evidence>
<keyword evidence="10" id="KW-0418">Kinase</keyword>
<dbReference type="OrthoDB" id="9797097at2"/>
<dbReference type="SUPFAM" id="SSF63829">
    <property type="entry name" value="Calcium-dependent phosphotriesterase"/>
    <property type="match status" value="3"/>
</dbReference>